<dbReference type="Gramene" id="PAN09946">
    <property type="protein sequence ID" value="PAN09946"/>
    <property type="gene ID" value="PAHAL_2G060600"/>
</dbReference>
<protein>
    <submittedName>
        <fullName evidence="1">Uncharacterized protein</fullName>
    </submittedName>
</protein>
<evidence type="ECO:0000313" key="1">
    <source>
        <dbReference type="EMBL" id="PAN09946.1"/>
    </source>
</evidence>
<dbReference type="AlphaFoldDB" id="A0A2S3GW81"/>
<reference evidence="1" key="1">
    <citation type="submission" date="2018-04" db="EMBL/GenBank/DDBJ databases">
        <title>WGS assembly of Panicum hallii.</title>
        <authorList>
            <person name="Lovell J."/>
            <person name="Jenkins J."/>
            <person name="Lowry D."/>
            <person name="Mamidi S."/>
            <person name="Sreedasyam A."/>
            <person name="Weng X."/>
            <person name="Barry K."/>
            <person name="Bonette J."/>
            <person name="Campitelli B."/>
            <person name="Daum C."/>
            <person name="Gordon S."/>
            <person name="Gould B."/>
            <person name="Lipzen A."/>
            <person name="Macqueen A."/>
            <person name="Palacio-Mejia J."/>
            <person name="Plott C."/>
            <person name="Shakirov E."/>
            <person name="Shu S."/>
            <person name="Yoshinaga Y."/>
            <person name="Zane M."/>
            <person name="Rokhsar D."/>
            <person name="Grimwood J."/>
            <person name="Schmutz J."/>
            <person name="Juenger T."/>
        </authorList>
    </citation>
    <scope>NUCLEOTIDE SEQUENCE [LARGE SCALE GENOMIC DNA]</scope>
    <source>
        <strain evidence="1">FIL2</strain>
    </source>
</reference>
<gene>
    <name evidence="1" type="ORF">PAHAL_2G060600</name>
</gene>
<dbReference type="Proteomes" id="UP000243499">
    <property type="component" value="Chromosome 2"/>
</dbReference>
<sequence>MQGLFCMTPETSEAAGGRARASSGFSFVDLKGGSAAPLDVVDPSFSFLTELPGTRVLLFRDACNGLVLFQHRREPGGGRIVYVVCNPTTKEWEAVPAARLRRPRASNLRLPGLRPGRVRSLPLGPVPGEGRRGVRLGPRLLLRNQDVGWQQDRRTRRARGTGRVASGTQVRFNLADPNLRCSFVNVLLHLVVWDQQDQMKIAAVDVQGKVRRMVPVPPVADWMHWMCYFSGNIR</sequence>
<accession>A0A2S3GW81</accession>
<name>A0A2S3GW81_9POAL</name>
<proteinExistence type="predicted"/>
<organism evidence="1">
    <name type="scientific">Panicum hallii</name>
    <dbReference type="NCBI Taxonomy" id="206008"/>
    <lineage>
        <taxon>Eukaryota</taxon>
        <taxon>Viridiplantae</taxon>
        <taxon>Streptophyta</taxon>
        <taxon>Embryophyta</taxon>
        <taxon>Tracheophyta</taxon>
        <taxon>Spermatophyta</taxon>
        <taxon>Magnoliopsida</taxon>
        <taxon>Liliopsida</taxon>
        <taxon>Poales</taxon>
        <taxon>Poaceae</taxon>
        <taxon>PACMAD clade</taxon>
        <taxon>Panicoideae</taxon>
        <taxon>Panicodae</taxon>
        <taxon>Paniceae</taxon>
        <taxon>Panicinae</taxon>
        <taxon>Panicum</taxon>
        <taxon>Panicum sect. Panicum</taxon>
    </lineage>
</organism>
<dbReference type="EMBL" id="CM008047">
    <property type="protein sequence ID" value="PAN09946.1"/>
    <property type="molecule type" value="Genomic_DNA"/>
</dbReference>